<dbReference type="KEGG" id="bbes:BESB_005920"/>
<dbReference type="RefSeq" id="XP_029222260.1">
    <property type="nucleotide sequence ID" value="XM_029359347.1"/>
</dbReference>
<dbReference type="PROSITE" id="PS50082">
    <property type="entry name" value="WD_REPEATS_2"/>
    <property type="match status" value="2"/>
</dbReference>
<dbReference type="VEuPathDB" id="ToxoDB:BESB_005920"/>
<keyword evidence="3" id="KW-0677">Repeat</keyword>
<evidence type="ECO:0000256" key="2">
    <source>
        <dbReference type="ARBA" id="ARBA00022574"/>
    </source>
</evidence>
<evidence type="ECO:0000313" key="10">
    <source>
        <dbReference type="Proteomes" id="UP000224006"/>
    </source>
</evidence>
<dbReference type="InterPro" id="IPR015943">
    <property type="entry name" value="WD40/YVTN_repeat-like_dom_sf"/>
</dbReference>
<sequence length="602" mass="64018">MGREAVPHTTPAAAEAPCAGGARPPSSAPASPASPRPPATFAALLAPEVATSSPTHGQSHGDGPVPGKRGVGAGGDSPASRKRHRHGDDVRENPVEAGGNREGFAPEETREKPAAGEAPPDPKPSPEEGGDDAQSADRAANGDKKVTFFNAGSLGALRQIQEERDEEDEEPQEDPALVAEEFNNWKVNTKVLYDLVMNTTLEWPSLTVQWLPGLASGMVGDSSTVRQKLLLGTHTSGDEGNSLLVVEVSLPSALIEDEASRTYVERPSDYDGFSFGRTPCKFKTVKSFAHEGEVNCARCMPQNPDIVATMGPDGFVNIYDITMASAFSAGSLLKLAAHTADGFGLAWNLSREGLLASTSNAGSICLHDITAASLAAARDAGELAPAAGSPLRTFQCTDTAVNDCCWVAGEADLLATCADDGVVSLWDSRERSSTFPAVLLKASEKDLVTCICADENQPFTLVCGDNHGNLRVLDRRRGDRPVHVIDAAHQGEVTRVAFSPVQSGLLASASRDRFVSLWDLKRVGEEQSEEDAEDGPPELLFSHGGHLAAVSDVAWNREGHDALDKVVASVGEDNRLQIWQLKHSVFFCDDEENEENDDDDVE</sequence>
<feature type="region of interest" description="Disordered" evidence="7">
    <location>
        <begin position="1"/>
        <end position="143"/>
    </location>
</feature>
<dbReference type="GO" id="GO:0005634">
    <property type="term" value="C:nucleus"/>
    <property type="evidence" value="ECO:0007669"/>
    <property type="project" value="UniProtKB-SubCell"/>
</dbReference>
<dbReference type="GeneID" id="40305655"/>
<dbReference type="InterPro" id="IPR050459">
    <property type="entry name" value="WD_repeat_RBAP46/RBAP48/MSI1"/>
</dbReference>
<keyword evidence="2 6" id="KW-0853">WD repeat</keyword>
<feature type="repeat" description="WD" evidence="6">
    <location>
        <begin position="543"/>
        <end position="582"/>
    </location>
</feature>
<dbReference type="InterPro" id="IPR036322">
    <property type="entry name" value="WD40_repeat_dom_sf"/>
</dbReference>
<dbReference type="Proteomes" id="UP000224006">
    <property type="component" value="Chromosome I"/>
</dbReference>
<organism evidence="9 10">
    <name type="scientific">Besnoitia besnoiti</name>
    <name type="common">Apicomplexan protozoan</name>
    <dbReference type="NCBI Taxonomy" id="94643"/>
    <lineage>
        <taxon>Eukaryota</taxon>
        <taxon>Sar</taxon>
        <taxon>Alveolata</taxon>
        <taxon>Apicomplexa</taxon>
        <taxon>Conoidasida</taxon>
        <taxon>Coccidia</taxon>
        <taxon>Eucoccidiorida</taxon>
        <taxon>Eimeriorina</taxon>
        <taxon>Sarcocystidae</taxon>
        <taxon>Besnoitia</taxon>
    </lineage>
</organism>
<evidence type="ECO:0000256" key="1">
    <source>
        <dbReference type="ARBA" id="ARBA00004123"/>
    </source>
</evidence>
<accession>A0A2A9MNT0</accession>
<evidence type="ECO:0000256" key="6">
    <source>
        <dbReference type="PROSITE-ProRule" id="PRU00221"/>
    </source>
</evidence>
<dbReference type="PROSITE" id="PS00678">
    <property type="entry name" value="WD_REPEATS_1"/>
    <property type="match status" value="1"/>
</dbReference>
<evidence type="ECO:0000256" key="7">
    <source>
        <dbReference type="SAM" id="MobiDB-lite"/>
    </source>
</evidence>
<dbReference type="Pfam" id="PF00400">
    <property type="entry name" value="WD40"/>
    <property type="match status" value="3"/>
</dbReference>
<comment type="caution">
    <text evidence="9">The sequence shown here is derived from an EMBL/GenBank/DDBJ whole genome shotgun (WGS) entry which is preliminary data.</text>
</comment>
<dbReference type="PANTHER" id="PTHR22850">
    <property type="entry name" value="WD40 REPEAT FAMILY"/>
    <property type="match status" value="1"/>
</dbReference>
<proteinExistence type="predicted"/>
<gene>
    <name evidence="9" type="ORF">BESB_005920</name>
</gene>
<dbReference type="PROSITE" id="PS50294">
    <property type="entry name" value="WD_REPEATS_REGION"/>
    <property type="match status" value="1"/>
</dbReference>
<feature type="compositionally biased region" description="Low complexity" evidence="7">
    <location>
        <begin position="7"/>
        <end position="31"/>
    </location>
</feature>
<dbReference type="EMBL" id="NWUJ01000001">
    <property type="protein sequence ID" value="PFH38251.1"/>
    <property type="molecule type" value="Genomic_DNA"/>
</dbReference>
<dbReference type="GO" id="GO:0006325">
    <property type="term" value="P:chromatin organization"/>
    <property type="evidence" value="ECO:0007669"/>
    <property type="project" value="UniProtKB-KW"/>
</dbReference>
<name>A0A2A9MNT0_BESBE</name>
<reference evidence="9 10" key="1">
    <citation type="submission" date="2017-09" db="EMBL/GenBank/DDBJ databases">
        <title>Genome sequencing of Besnoitia besnoiti strain Bb-Ger1.</title>
        <authorList>
            <person name="Schares G."/>
            <person name="Venepally P."/>
            <person name="Lorenzi H.A."/>
        </authorList>
    </citation>
    <scope>NUCLEOTIDE SEQUENCE [LARGE SCALE GENOMIC DNA]</scope>
    <source>
        <strain evidence="9 10">Bb-Ger1</strain>
    </source>
</reference>
<dbReference type="SUPFAM" id="SSF50978">
    <property type="entry name" value="WD40 repeat-like"/>
    <property type="match status" value="1"/>
</dbReference>
<dbReference type="InterPro" id="IPR022052">
    <property type="entry name" value="Histone-bd_RBBP4-like_N"/>
</dbReference>
<evidence type="ECO:0000256" key="4">
    <source>
        <dbReference type="ARBA" id="ARBA00022853"/>
    </source>
</evidence>
<keyword evidence="5" id="KW-0539">Nucleus</keyword>
<feature type="domain" description="Histone-binding protein RBBP4-like N-terminal" evidence="8">
    <location>
        <begin position="180"/>
        <end position="252"/>
    </location>
</feature>
<evidence type="ECO:0000256" key="5">
    <source>
        <dbReference type="ARBA" id="ARBA00023242"/>
    </source>
</evidence>
<dbReference type="Gene3D" id="2.130.10.10">
    <property type="entry name" value="YVTN repeat-like/Quinoprotein amine dehydrogenase"/>
    <property type="match status" value="1"/>
</dbReference>
<evidence type="ECO:0000313" key="9">
    <source>
        <dbReference type="EMBL" id="PFH38251.1"/>
    </source>
</evidence>
<evidence type="ECO:0000256" key="3">
    <source>
        <dbReference type="ARBA" id="ARBA00022737"/>
    </source>
</evidence>
<evidence type="ECO:0000259" key="8">
    <source>
        <dbReference type="Pfam" id="PF12265"/>
    </source>
</evidence>
<dbReference type="STRING" id="94643.A0A2A9MNT0"/>
<dbReference type="Pfam" id="PF12265">
    <property type="entry name" value="CAF1C_H4-bd"/>
    <property type="match status" value="1"/>
</dbReference>
<keyword evidence="10" id="KW-1185">Reference proteome</keyword>
<comment type="subcellular location">
    <subcellularLocation>
        <location evidence="1">Nucleus</location>
    </subcellularLocation>
</comment>
<dbReference type="InterPro" id="IPR001680">
    <property type="entry name" value="WD40_rpt"/>
</dbReference>
<dbReference type="AlphaFoldDB" id="A0A2A9MNT0"/>
<feature type="repeat" description="WD" evidence="6">
    <location>
        <begin position="486"/>
        <end position="528"/>
    </location>
</feature>
<dbReference type="InterPro" id="IPR019775">
    <property type="entry name" value="WD40_repeat_CS"/>
</dbReference>
<protein>
    <submittedName>
        <fullName evidence="9">RbAp46</fullName>
    </submittedName>
</protein>
<dbReference type="SMART" id="SM00320">
    <property type="entry name" value="WD40"/>
    <property type="match status" value="6"/>
</dbReference>
<keyword evidence="4" id="KW-0156">Chromatin regulator</keyword>
<dbReference type="OrthoDB" id="427795at2759"/>